<dbReference type="AlphaFoldDB" id="A0A931CR37"/>
<feature type="modified residue" description="4-aspartylphosphate" evidence="3">
    <location>
        <position position="71"/>
    </location>
</feature>
<keyword evidence="7" id="KW-1185">Reference proteome</keyword>
<evidence type="ECO:0000256" key="1">
    <source>
        <dbReference type="ARBA" id="ARBA00022553"/>
    </source>
</evidence>
<proteinExistence type="predicted"/>
<dbReference type="PRINTS" id="PR00038">
    <property type="entry name" value="HTHLUXR"/>
</dbReference>
<feature type="domain" description="Response regulatory" evidence="5">
    <location>
        <begin position="15"/>
        <end position="136"/>
    </location>
</feature>
<dbReference type="PROSITE" id="PS50043">
    <property type="entry name" value="HTH_LUXR_2"/>
    <property type="match status" value="1"/>
</dbReference>
<dbReference type="InterPro" id="IPR058245">
    <property type="entry name" value="NreC/VraR/RcsB-like_REC"/>
</dbReference>
<comment type="caution">
    <text evidence="6">The sequence shown here is derived from an EMBL/GenBank/DDBJ whole genome shotgun (WGS) entry which is preliminary data.</text>
</comment>
<dbReference type="PANTHER" id="PTHR43214">
    <property type="entry name" value="TWO-COMPONENT RESPONSE REGULATOR"/>
    <property type="match status" value="1"/>
</dbReference>
<evidence type="ECO:0000256" key="3">
    <source>
        <dbReference type="PROSITE-ProRule" id="PRU00169"/>
    </source>
</evidence>
<dbReference type="SUPFAM" id="SSF46894">
    <property type="entry name" value="C-terminal effector domain of the bipartite response regulators"/>
    <property type="match status" value="1"/>
</dbReference>
<dbReference type="Pfam" id="PF00072">
    <property type="entry name" value="Response_reg"/>
    <property type="match status" value="1"/>
</dbReference>
<dbReference type="GO" id="GO:0000160">
    <property type="term" value="P:phosphorelay signal transduction system"/>
    <property type="evidence" value="ECO:0007669"/>
    <property type="project" value="InterPro"/>
</dbReference>
<feature type="domain" description="HTH luxR-type" evidence="4">
    <location>
        <begin position="157"/>
        <end position="222"/>
    </location>
</feature>
<dbReference type="GO" id="GO:0003677">
    <property type="term" value="F:DNA binding"/>
    <property type="evidence" value="ECO:0007669"/>
    <property type="project" value="UniProtKB-KW"/>
</dbReference>
<dbReference type="InterPro" id="IPR016032">
    <property type="entry name" value="Sig_transdc_resp-reg_C-effctor"/>
</dbReference>
<dbReference type="SMART" id="SM00421">
    <property type="entry name" value="HTH_LUXR"/>
    <property type="match status" value="1"/>
</dbReference>
<evidence type="ECO:0000259" key="5">
    <source>
        <dbReference type="PROSITE" id="PS50110"/>
    </source>
</evidence>
<organism evidence="6 7">
    <name type="scientific">Arthrobacter terrae</name>
    <dbReference type="NCBI Taxonomy" id="2935737"/>
    <lineage>
        <taxon>Bacteria</taxon>
        <taxon>Bacillati</taxon>
        <taxon>Actinomycetota</taxon>
        <taxon>Actinomycetes</taxon>
        <taxon>Micrococcales</taxon>
        <taxon>Micrococcaceae</taxon>
        <taxon>Arthrobacter</taxon>
    </lineage>
</organism>
<dbReference type="Proteomes" id="UP000655366">
    <property type="component" value="Unassembled WGS sequence"/>
</dbReference>
<evidence type="ECO:0000313" key="6">
    <source>
        <dbReference type="EMBL" id="MBG0738068.1"/>
    </source>
</evidence>
<reference evidence="6 7" key="1">
    <citation type="submission" date="2020-11" db="EMBL/GenBank/DDBJ databases">
        <title>Arthrobacter antarcticus sp. nov., isolated from Antarctic Soil.</title>
        <authorList>
            <person name="Li J."/>
        </authorList>
    </citation>
    <scope>NUCLEOTIDE SEQUENCE [LARGE SCALE GENOMIC DNA]</scope>
    <source>
        <strain evidence="6 7">Z1-20</strain>
    </source>
</reference>
<evidence type="ECO:0000259" key="4">
    <source>
        <dbReference type="PROSITE" id="PS50043"/>
    </source>
</evidence>
<keyword evidence="1 3" id="KW-0597">Phosphoprotein</keyword>
<sequence length="230" mass="24375">MERVNGIGVGVGEIRVFLVDDHRVVRTGLAAYLGGEPGMRVVGQASDGIAALAEIAVLDRAGERPDVILMDLMMPRMDGIATTREVKKRWPEIEVVAVTSFVEEEKVRGALEAGAAGYLLKDADAPDVTAAIRSAVAGEVNLDPAAARALTASLRAPKHEQAPLTTREREVIVAIASGATNRQIARTLGLAERTARTHVSNILAKLGLTSRTQAAMWAVREGLVDKAGEP</sequence>
<dbReference type="InterPro" id="IPR039420">
    <property type="entry name" value="WalR-like"/>
</dbReference>
<gene>
    <name evidence="6" type="ORF">IV500_01285</name>
</gene>
<protein>
    <submittedName>
        <fullName evidence="6">Response regulator transcription factor</fullName>
    </submittedName>
</protein>
<accession>A0A931CR37</accession>
<evidence type="ECO:0000313" key="7">
    <source>
        <dbReference type="Proteomes" id="UP000655366"/>
    </source>
</evidence>
<dbReference type="InterPro" id="IPR011006">
    <property type="entry name" value="CheY-like_superfamily"/>
</dbReference>
<dbReference type="SMART" id="SM00448">
    <property type="entry name" value="REC"/>
    <property type="match status" value="1"/>
</dbReference>
<dbReference type="PROSITE" id="PS50110">
    <property type="entry name" value="RESPONSE_REGULATORY"/>
    <property type="match status" value="1"/>
</dbReference>
<dbReference type="PANTHER" id="PTHR43214:SF43">
    <property type="entry name" value="TWO-COMPONENT RESPONSE REGULATOR"/>
    <property type="match status" value="1"/>
</dbReference>
<name>A0A931CR37_9MICC</name>
<dbReference type="CDD" id="cd06170">
    <property type="entry name" value="LuxR_C_like"/>
    <property type="match status" value="1"/>
</dbReference>
<dbReference type="Pfam" id="PF00196">
    <property type="entry name" value="GerE"/>
    <property type="match status" value="1"/>
</dbReference>
<dbReference type="InterPro" id="IPR000792">
    <property type="entry name" value="Tscrpt_reg_LuxR_C"/>
</dbReference>
<dbReference type="GO" id="GO:0006355">
    <property type="term" value="P:regulation of DNA-templated transcription"/>
    <property type="evidence" value="ECO:0007669"/>
    <property type="project" value="InterPro"/>
</dbReference>
<dbReference type="CDD" id="cd17535">
    <property type="entry name" value="REC_NarL-like"/>
    <property type="match status" value="1"/>
</dbReference>
<keyword evidence="2" id="KW-0238">DNA-binding</keyword>
<dbReference type="SUPFAM" id="SSF52172">
    <property type="entry name" value="CheY-like"/>
    <property type="match status" value="1"/>
</dbReference>
<dbReference type="EMBL" id="JADNYM010000002">
    <property type="protein sequence ID" value="MBG0738068.1"/>
    <property type="molecule type" value="Genomic_DNA"/>
</dbReference>
<dbReference type="InterPro" id="IPR001789">
    <property type="entry name" value="Sig_transdc_resp-reg_receiver"/>
</dbReference>
<evidence type="ECO:0000256" key="2">
    <source>
        <dbReference type="ARBA" id="ARBA00023125"/>
    </source>
</evidence>
<dbReference type="Gene3D" id="3.40.50.2300">
    <property type="match status" value="1"/>
</dbReference>